<sequence>MVSQPSLIAVRVAVSIIHPIAILCSAFRLAYRWRRKRFWWDDTMAGFSMLFDIVFFVVIWIRTFPYRNSMHTKVVTYWIVSCGFTFVLWSARLSILLSIIRVIPPIVILRKLAFGAVALFACIWVALIVQKSYKCGKEDTDWMTIVPWAQCRLGKQVAITELVTDFVGDAILVYLPVQLLWEARKLPRNHRTLLLVIFSGSMVTTIVSIPHAVIVMGPEGQLEGLTAHIEAGISLIVANLLVLTTFLYRRVPSTSRHGVPDEDYTLPDFSIRPPTQWVTRGSDFPGSVDLKFLTSTNTEVPNFTSRDRKRFGEPLEESEQDYMRVEGDSKGNEGVKRI</sequence>
<feature type="domain" description="Rhodopsin" evidence="8">
    <location>
        <begin position="28"/>
        <end position="215"/>
    </location>
</feature>
<dbReference type="InterPro" id="IPR049326">
    <property type="entry name" value="Rhodopsin_dom_fungi"/>
</dbReference>
<dbReference type="PANTHER" id="PTHR33048:SF19">
    <property type="entry name" value="MEMBRANE PROTEIN PTH11-LIKE, PUTATIVE (AFU_ORTHOLOGUE AFUA_1G14080)-RELATED"/>
    <property type="match status" value="1"/>
</dbReference>
<accession>A0A165SXQ9</accession>
<feature type="transmembrane region" description="Helical" evidence="7">
    <location>
        <begin position="75"/>
        <end position="100"/>
    </location>
</feature>
<dbReference type="OrthoDB" id="444631at2759"/>
<dbReference type="PANTHER" id="PTHR33048">
    <property type="entry name" value="PTH11-LIKE INTEGRAL MEMBRANE PROTEIN (AFU_ORTHOLOGUE AFUA_5G11245)"/>
    <property type="match status" value="1"/>
</dbReference>
<gene>
    <name evidence="9" type="ORF">NEOLEDRAFT_1241410</name>
</gene>
<evidence type="ECO:0000256" key="2">
    <source>
        <dbReference type="ARBA" id="ARBA00022692"/>
    </source>
</evidence>
<organism evidence="9 10">
    <name type="scientific">Neolentinus lepideus HHB14362 ss-1</name>
    <dbReference type="NCBI Taxonomy" id="1314782"/>
    <lineage>
        <taxon>Eukaryota</taxon>
        <taxon>Fungi</taxon>
        <taxon>Dikarya</taxon>
        <taxon>Basidiomycota</taxon>
        <taxon>Agaricomycotina</taxon>
        <taxon>Agaricomycetes</taxon>
        <taxon>Gloeophyllales</taxon>
        <taxon>Gloeophyllaceae</taxon>
        <taxon>Neolentinus</taxon>
    </lineage>
</organism>
<feature type="compositionally biased region" description="Basic and acidic residues" evidence="6">
    <location>
        <begin position="321"/>
        <end position="338"/>
    </location>
</feature>
<evidence type="ECO:0000313" key="10">
    <source>
        <dbReference type="Proteomes" id="UP000076761"/>
    </source>
</evidence>
<evidence type="ECO:0000313" key="9">
    <source>
        <dbReference type="EMBL" id="KZT25832.1"/>
    </source>
</evidence>
<reference evidence="9 10" key="1">
    <citation type="journal article" date="2016" name="Mol. Biol. Evol.">
        <title>Comparative Genomics of Early-Diverging Mushroom-Forming Fungi Provides Insights into the Origins of Lignocellulose Decay Capabilities.</title>
        <authorList>
            <person name="Nagy L.G."/>
            <person name="Riley R."/>
            <person name="Tritt A."/>
            <person name="Adam C."/>
            <person name="Daum C."/>
            <person name="Floudas D."/>
            <person name="Sun H."/>
            <person name="Yadav J.S."/>
            <person name="Pangilinan J."/>
            <person name="Larsson K.H."/>
            <person name="Matsuura K."/>
            <person name="Barry K."/>
            <person name="Labutti K."/>
            <person name="Kuo R."/>
            <person name="Ohm R.A."/>
            <person name="Bhattacharya S.S."/>
            <person name="Shirouzu T."/>
            <person name="Yoshinaga Y."/>
            <person name="Martin F.M."/>
            <person name="Grigoriev I.V."/>
            <person name="Hibbett D.S."/>
        </authorList>
    </citation>
    <scope>NUCLEOTIDE SEQUENCE [LARGE SCALE GENOMIC DNA]</scope>
    <source>
        <strain evidence="9 10">HHB14362 ss-1</strain>
    </source>
</reference>
<dbReference type="GO" id="GO:0016020">
    <property type="term" value="C:membrane"/>
    <property type="evidence" value="ECO:0007669"/>
    <property type="project" value="UniProtKB-SubCell"/>
</dbReference>
<dbReference type="InParanoid" id="A0A165SXQ9"/>
<evidence type="ECO:0000256" key="7">
    <source>
        <dbReference type="SAM" id="Phobius"/>
    </source>
</evidence>
<feature type="region of interest" description="Disordered" evidence="6">
    <location>
        <begin position="303"/>
        <end position="338"/>
    </location>
</feature>
<dbReference type="Proteomes" id="UP000076761">
    <property type="component" value="Unassembled WGS sequence"/>
</dbReference>
<keyword evidence="2 7" id="KW-0812">Transmembrane</keyword>
<dbReference type="InterPro" id="IPR052337">
    <property type="entry name" value="SAT4-like"/>
</dbReference>
<protein>
    <recommendedName>
        <fullName evidence="8">Rhodopsin domain-containing protein</fullName>
    </recommendedName>
</protein>
<keyword evidence="4 7" id="KW-0472">Membrane</keyword>
<evidence type="ECO:0000259" key="8">
    <source>
        <dbReference type="Pfam" id="PF20684"/>
    </source>
</evidence>
<feature type="transmembrane region" description="Helical" evidence="7">
    <location>
        <begin position="43"/>
        <end position="63"/>
    </location>
</feature>
<evidence type="ECO:0000256" key="1">
    <source>
        <dbReference type="ARBA" id="ARBA00004141"/>
    </source>
</evidence>
<feature type="transmembrane region" description="Helical" evidence="7">
    <location>
        <begin position="193"/>
        <end position="215"/>
    </location>
</feature>
<evidence type="ECO:0000256" key="4">
    <source>
        <dbReference type="ARBA" id="ARBA00023136"/>
    </source>
</evidence>
<comment type="subcellular location">
    <subcellularLocation>
        <location evidence="1">Membrane</location>
        <topology evidence="1">Multi-pass membrane protein</topology>
    </subcellularLocation>
</comment>
<proteinExistence type="inferred from homology"/>
<evidence type="ECO:0000256" key="6">
    <source>
        <dbReference type="SAM" id="MobiDB-lite"/>
    </source>
</evidence>
<evidence type="ECO:0000256" key="3">
    <source>
        <dbReference type="ARBA" id="ARBA00022989"/>
    </source>
</evidence>
<keyword evidence="3 7" id="KW-1133">Transmembrane helix</keyword>
<dbReference type="AlphaFoldDB" id="A0A165SXQ9"/>
<dbReference type="Pfam" id="PF20684">
    <property type="entry name" value="Fung_rhodopsin"/>
    <property type="match status" value="1"/>
</dbReference>
<feature type="transmembrane region" description="Helical" evidence="7">
    <location>
        <begin position="227"/>
        <end position="248"/>
    </location>
</feature>
<keyword evidence="10" id="KW-1185">Reference proteome</keyword>
<feature type="transmembrane region" description="Helical" evidence="7">
    <location>
        <begin position="112"/>
        <end position="133"/>
    </location>
</feature>
<comment type="similarity">
    <text evidence="5">Belongs to the SAT4 family.</text>
</comment>
<dbReference type="EMBL" id="KV425569">
    <property type="protein sequence ID" value="KZT25832.1"/>
    <property type="molecule type" value="Genomic_DNA"/>
</dbReference>
<evidence type="ECO:0000256" key="5">
    <source>
        <dbReference type="ARBA" id="ARBA00038359"/>
    </source>
</evidence>
<dbReference type="STRING" id="1314782.A0A165SXQ9"/>
<name>A0A165SXQ9_9AGAM</name>
<feature type="transmembrane region" description="Helical" evidence="7">
    <location>
        <begin position="12"/>
        <end position="31"/>
    </location>
</feature>